<dbReference type="EMBL" id="CACRXK020006188">
    <property type="protein sequence ID" value="CAB4008645.1"/>
    <property type="molecule type" value="Genomic_DNA"/>
</dbReference>
<evidence type="ECO:0000256" key="2">
    <source>
        <dbReference type="ARBA" id="ARBA00022771"/>
    </source>
</evidence>
<reference evidence="5" key="1">
    <citation type="submission" date="2020-04" db="EMBL/GenBank/DDBJ databases">
        <authorList>
            <person name="Alioto T."/>
            <person name="Alioto T."/>
            <person name="Gomez Garrido J."/>
        </authorList>
    </citation>
    <scope>NUCLEOTIDE SEQUENCE</scope>
    <source>
        <strain evidence="5">A484AB</strain>
    </source>
</reference>
<sequence>MIVKNAYKEAVTQNFSVISYILPELYDDEVRILAAAIKIRHIGKFKCSGVFDVIVSTHAGAQHKNIYATIVKLDHAFVRSSRCVVQDCSNTSNKNAGRSLHKSPNDESLRRISVRFVQTKHANFYPSSREIGFMICLDHFSTNCFERLFHLDGLQRRIKPDSVPIIWRKAPAQLPTKDRLSQV</sequence>
<dbReference type="Pfam" id="PF05485">
    <property type="entry name" value="THAP"/>
    <property type="match status" value="1"/>
</dbReference>
<dbReference type="SMART" id="SM00980">
    <property type="entry name" value="THAP"/>
    <property type="match status" value="1"/>
</dbReference>
<dbReference type="GO" id="GO:0008270">
    <property type="term" value="F:zinc ion binding"/>
    <property type="evidence" value="ECO:0007669"/>
    <property type="project" value="UniProtKB-KW"/>
</dbReference>
<dbReference type="PROSITE" id="PS50950">
    <property type="entry name" value="ZF_THAP"/>
    <property type="match status" value="1"/>
</dbReference>
<comment type="caution">
    <text evidence="5">The sequence shown here is derived from an EMBL/GenBank/DDBJ whole genome shotgun (WGS) entry which is preliminary data.</text>
</comment>
<evidence type="ECO:0000256" key="1">
    <source>
        <dbReference type="ARBA" id="ARBA00022723"/>
    </source>
</evidence>
<dbReference type="InterPro" id="IPR026516">
    <property type="entry name" value="THAP1/10"/>
</dbReference>
<evidence type="ECO:0000313" key="6">
    <source>
        <dbReference type="Proteomes" id="UP001152795"/>
    </source>
</evidence>
<dbReference type="PANTHER" id="PTHR46600:SF11">
    <property type="entry name" value="THAP DOMAIN-CONTAINING PROTEIN 10"/>
    <property type="match status" value="1"/>
</dbReference>
<organism evidence="5 6">
    <name type="scientific">Paramuricea clavata</name>
    <name type="common">Red gorgonian</name>
    <name type="synonym">Violescent sea-whip</name>
    <dbReference type="NCBI Taxonomy" id="317549"/>
    <lineage>
        <taxon>Eukaryota</taxon>
        <taxon>Metazoa</taxon>
        <taxon>Cnidaria</taxon>
        <taxon>Anthozoa</taxon>
        <taxon>Octocorallia</taxon>
        <taxon>Malacalcyonacea</taxon>
        <taxon>Plexauridae</taxon>
        <taxon>Paramuricea</taxon>
    </lineage>
</organism>
<dbReference type="OrthoDB" id="5987716at2759"/>
<keyword evidence="2" id="KW-0863">Zinc-finger</keyword>
<protein>
    <submittedName>
        <fullName evidence="5">THAP domain-containing 2</fullName>
    </submittedName>
</protein>
<evidence type="ECO:0000256" key="3">
    <source>
        <dbReference type="ARBA" id="ARBA00022833"/>
    </source>
</evidence>
<proteinExistence type="predicted"/>
<dbReference type="AlphaFoldDB" id="A0A7D9IG35"/>
<dbReference type="InterPro" id="IPR006612">
    <property type="entry name" value="THAP_Znf"/>
</dbReference>
<keyword evidence="6" id="KW-1185">Reference proteome</keyword>
<accession>A0A7D9IG35</accession>
<keyword evidence="4" id="KW-0238">DNA-binding</keyword>
<gene>
    <name evidence="5" type="ORF">PACLA_8A031365</name>
</gene>
<keyword evidence="1" id="KW-0479">Metal-binding</keyword>
<evidence type="ECO:0000256" key="4">
    <source>
        <dbReference type="ARBA" id="ARBA00023125"/>
    </source>
</evidence>
<dbReference type="Proteomes" id="UP001152795">
    <property type="component" value="Unassembled WGS sequence"/>
</dbReference>
<evidence type="ECO:0000313" key="5">
    <source>
        <dbReference type="EMBL" id="CAB4008645.1"/>
    </source>
</evidence>
<keyword evidence="3" id="KW-0862">Zinc</keyword>
<dbReference type="GO" id="GO:0043565">
    <property type="term" value="F:sequence-specific DNA binding"/>
    <property type="evidence" value="ECO:0007669"/>
    <property type="project" value="InterPro"/>
</dbReference>
<dbReference type="PANTHER" id="PTHR46600">
    <property type="entry name" value="THAP DOMAIN-CONTAINING"/>
    <property type="match status" value="1"/>
</dbReference>
<name>A0A7D9IG35_PARCT</name>
<dbReference type="SUPFAM" id="SSF57716">
    <property type="entry name" value="Glucocorticoid receptor-like (DNA-binding domain)"/>
    <property type="match status" value="1"/>
</dbReference>